<accession>A0A6J5YFN5</accession>
<comment type="subcellular location">
    <subcellularLocation>
        <location evidence="1">Membrane</location>
        <topology evidence="1">Multi-pass membrane protein</topology>
    </subcellularLocation>
</comment>
<dbReference type="Gene3D" id="1.10.3080.10">
    <property type="entry name" value="Clc chloride channel"/>
    <property type="match status" value="1"/>
</dbReference>
<dbReference type="EMBL" id="CAEMXZ010000035">
    <property type="protein sequence ID" value="CAB4323267.1"/>
    <property type="molecule type" value="Genomic_DNA"/>
</dbReference>
<feature type="transmembrane region" description="Helical" evidence="6">
    <location>
        <begin position="297"/>
        <end position="319"/>
    </location>
</feature>
<feature type="transmembrane region" description="Helical" evidence="6">
    <location>
        <begin position="185"/>
        <end position="203"/>
    </location>
</feature>
<keyword evidence="3 6" id="KW-1133">Transmembrane helix</keyword>
<dbReference type="PRINTS" id="PR00762">
    <property type="entry name" value="CLCHANNEL"/>
</dbReference>
<organism evidence="7">
    <name type="scientific">freshwater metagenome</name>
    <dbReference type="NCBI Taxonomy" id="449393"/>
    <lineage>
        <taxon>unclassified sequences</taxon>
        <taxon>metagenomes</taxon>
        <taxon>ecological metagenomes</taxon>
    </lineage>
</organism>
<proteinExistence type="predicted"/>
<dbReference type="PANTHER" id="PTHR43427:SF12">
    <property type="entry name" value="CHLORIDE TRANSPORTER"/>
    <property type="match status" value="1"/>
</dbReference>
<evidence type="ECO:0000256" key="1">
    <source>
        <dbReference type="ARBA" id="ARBA00004141"/>
    </source>
</evidence>
<dbReference type="AlphaFoldDB" id="A0A6J5YFN5"/>
<evidence type="ECO:0000256" key="2">
    <source>
        <dbReference type="ARBA" id="ARBA00022692"/>
    </source>
</evidence>
<feature type="transmembrane region" description="Helical" evidence="6">
    <location>
        <begin position="55"/>
        <end position="74"/>
    </location>
</feature>
<feature type="transmembrane region" description="Helical" evidence="6">
    <location>
        <begin position="223"/>
        <end position="247"/>
    </location>
</feature>
<evidence type="ECO:0000256" key="6">
    <source>
        <dbReference type="SAM" id="Phobius"/>
    </source>
</evidence>
<feature type="transmembrane region" description="Helical" evidence="6">
    <location>
        <begin position="259"/>
        <end position="277"/>
    </location>
</feature>
<evidence type="ECO:0000313" key="7">
    <source>
        <dbReference type="EMBL" id="CAB4323267.1"/>
    </source>
</evidence>
<gene>
    <name evidence="7" type="ORF">UFOPK1392_01019</name>
    <name evidence="8" type="ORF">UFOPK3733_00694</name>
</gene>
<dbReference type="EMBL" id="CAFBNC010000024">
    <property type="protein sequence ID" value="CAB4931410.1"/>
    <property type="molecule type" value="Genomic_DNA"/>
</dbReference>
<dbReference type="InterPro" id="IPR014743">
    <property type="entry name" value="Cl-channel_core"/>
</dbReference>
<dbReference type="PANTHER" id="PTHR43427">
    <property type="entry name" value="CHLORIDE CHANNEL PROTEIN CLC-E"/>
    <property type="match status" value="1"/>
</dbReference>
<evidence type="ECO:0000256" key="4">
    <source>
        <dbReference type="ARBA" id="ARBA00023136"/>
    </source>
</evidence>
<evidence type="ECO:0000256" key="3">
    <source>
        <dbReference type="ARBA" id="ARBA00022989"/>
    </source>
</evidence>
<name>A0A6J5YFN5_9ZZZZ</name>
<dbReference type="SUPFAM" id="SSF81340">
    <property type="entry name" value="Clc chloride channel"/>
    <property type="match status" value="1"/>
</dbReference>
<dbReference type="InterPro" id="IPR050368">
    <property type="entry name" value="ClC-type_chloride_channel"/>
</dbReference>
<dbReference type="GO" id="GO:0015108">
    <property type="term" value="F:chloride transmembrane transporter activity"/>
    <property type="evidence" value="ECO:0007669"/>
    <property type="project" value="InterPro"/>
</dbReference>
<dbReference type="InterPro" id="IPR001807">
    <property type="entry name" value="ClC"/>
</dbReference>
<reference evidence="7" key="1">
    <citation type="submission" date="2020-05" db="EMBL/GenBank/DDBJ databases">
        <authorList>
            <person name="Chiriac C."/>
            <person name="Salcher M."/>
            <person name="Ghai R."/>
            <person name="Kavagutti S V."/>
        </authorList>
    </citation>
    <scope>NUCLEOTIDE SEQUENCE</scope>
</reference>
<evidence type="ECO:0000256" key="5">
    <source>
        <dbReference type="SAM" id="MobiDB-lite"/>
    </source>
</evidence>
<feature type="transmembrane region" description="Helical" evidence="6">
    <location>
        <begin position="375"/>
        <end position="394"/>
    </location>
</feature>
<feature type="transmembrane region" description="Helical" evidence="6">
    <location>
        <begin position="326"/>
        <end position="355"/>
    </location>
</feature>
<keyword evidence="2 6" id="KW-0812">Transmembrane</keyword>
<feature type="transmembrane region" description="Helical" evidence="6">
    <location>
        <begin position="18"/>
        <end position="43"/>
    </location>
</feature>
<sequence length="439" mass="45837">MARLAGGAHEGANLMVWFVRWVVVGVGIGIVAGFSAAALLASLTWATDTRIDHGWIVWFLPIAGLVTGCLYHYTGGRAAEGNNLIIDEIHEPRAGVPRRMAPLIFFSTFVTQLFGGSAGREGTGIQLSVGLSDSIARHLPLSRDQRRIVMIAAMSAGFGALFGVPLAGAVFGLEVQSIGRVKYEAIVPAFVGSIVGDLVVRGLGVKHPAIAELGTVHVDAVFLLKMVAIGVIFGLISALFIHAVRLLKQIAARFINWTPLRPFIGGALVLALMLIVGNRDYLGLSLPLASSALAGDHTSASVFALKLLFTVVTLGFGFYGGEVTPLFVIGSTLGAWLATLFGLDIALVAALGYVAVFAGAANVPITCTLIAVELFGGHVAVPAAVTCVVAYVFSTNHSIYSTQRLRVPKADSGSDPSPADRAGPETTESKTDPLTDPGA</sequence>
<keyword evidence="4 6" id="KW-0472">Membrane</keyword>
<feature type="transmembrane region" description="Helical" evidence="6">
    <location>
        <begin position="148"/>
        <end position="173"/>
    </location>
</feature>
<feature type="region of interest" description="Disordered" evidence="5">
    <location>
        <begin position="406"/>
        <end position="439"/>
    </location>
</feature>
<evidence type="ECO:0000313" key="8">
    <source>
        <dbReference type="EMBL" id="CAB4931410.1"/>
    </source>
</evidence>
<protein>
    <submittedName>
        <fullName evidence="7">Unannotated protein</fullName>
    </submittedName>
</protein>
<dbReference type="GO" id="GO:0016020">
    <property type="term" value="C:membrane"/>
    <property type="evidence" value="ECO:0007669"/>
    <property type="project" value="UniProtKB-SubCell"/>
</dbReference>
<dbReference type="Pfam" id="PF00654">
    <property type="entry name" value="Voltage_CLC"/>
    <property type="match status" value="1"/>
</dbReference>